<name>A0A831LDV6_9BACT</name>
<dbReference type="Proteomes" id="UP000886047">
    <property type="component" value="Unassembled WGS sequence"/>
</dbReference>
<accession>A0A831LDV6</accession>
<evidence type="ECO:0000256" key="1">
    <source>
        <dbReference type="ARBA" id="ARBA00022553"/>
    </source>
</evidence>
<dbReference type="GO" id="GO:0000160">
    <property type="term" value="P:phosphorelay signal transduction system"/>
    <property type="evidence" value="ECO:0007669"/>
    <property type="project" value="InterPro"/>
</dbReference>
<proteinExistence type="predicted"/>
<dbReference type="EMBL" id="DSDK01000830">
    <property type="protein sequence ID" value="HDR52869.1"/>
    <property type="molecule type" value="Genomic_DNA"/>
</dbReference>
<reference evidence="4" key="1">
    <citation type="journal article" date="2020" name="mSystems">
        <title>Genome- and Community-Level Interaction Insights into Carbon Utilization and Element Cycling Functions of Hydrothermarchaeota in Hydrothermal Sediment.</title>
        <authorList>
            <person name="Zhou Z."/>
            <person name="Liu Y."/>
            <person name="Xu W."/>
            <person name="Pan J."/>
            <person name="Luo Z.H."/>
            <person name="Li M."/>
        </authorList>
    </citation>
    <scope>NUCLEOTIDE SEQUENCE [LARGE SCALE GENOMIC DNA]</scope>
    <source>
        <strain evidence="4">SpSt-1217</strain>
    </source>
</reference>
<dbReference type="Gene3D" id="3.40.50.2300">
    <property type="match status" value="1"/>
</dbReference>
<keyword evidence="1 2" id="KW-0597">Phosphoprotein</keyword>
<evidence type="ECO:0000313" key="4">
    <source>
        <dbReference type="EMBL" id="HDR52869.1"/>
    </source>
</evidence>
<dbReference type="SMART" id="SM00448">
    <property type="entry name" value="REC"/>
    <property type="match status" value="1"/>
</dbReference>
<dbReference type="PROSITE" id="PS50110">
    <property type="entry name" value="RESPONSE_REGULATORY"/>
    <property type="match status" value="1"/>
</dbReference>
<dbReference type="InterPro" id="IPR001789">
    <property type="entry name" value="Sig_transdc_resp-reg_receiver"/>
</dbReference>
<evidence type="ECO:0000256" key="2">
    <source>
        <dbReference type="PROSITE-ProRule" id="PRU00169"/>
    </source>
</evidence>
<feature type="modified residue" description="4-aspartylphosphate" evidence="2">
    <location>
        <position position="77"/>
    </location>
</feature>
<organism evidence="4">
    <name type="scientific">Mariniphaga anaerophila</name>
    <dbReference type="NCBI Taxonomy" id="1484053"/>
    <lineage>
        <taxon>Bacteria</taxon>
        <taxon>Pseudomonadati</taxon>
        <taxon>Bacteroidota</taxon>
        <taxon>Bacteroidia</taxon>
        <taxon>Marinilabiliales</taxon>
        <taxon>Prolixibacteraceae</taxon>
        <taxon>Mariniphaga</taxon>
    </lineage>
</organism>
<feature type="domain" description="Response regulatory" evidence="3">
    <location>
        <begin position="24"/>
        <end position="138"/>
    </location>
</feature>
<dbReference type="SUPFAM" id="SSF52172">
    <property type="entry name" value="CheY-like"/>
    <property type="match status" value="1"/>
</dbReference>
<dbReference type="PANTHER" id="PTHR44591:SF3">
    <property type="entry name" value="RESPONSE REGULATORY DOMAIN-CONTAINING PROTEIN"/>
    <property type="match status" value="1"/>
</dbReference>
<dbReference type="PANTHER" id="PTHR44591">
    <property type="entry name" value="STRESS RESPONSE REGULATOR PROTEIN 1"/>
    <property type="match status" value="1"/>
</dbReference>
<dbReference type="Pfam" id="PF00072">
    <property type="entry name" value="Response_reg"/>
    <property type="match status" value="1"/>
</dbReference>
<comment type="caution">
    <text evidence="4">The sequence shown here is derived from an EMBL/GenBank/DDBJ whole genome shotgun (WGS) entry which is preliminary data.</text>
</comment>
<dbReference type="InterPro" id="IPR011006">
    <property type="entry name" value="CheY-like_superfamily"/>
</dbReference>
<dbReference type="AlphaFoldDB" id="A0A831LDV6"/>
<evidence type="ECO:0000259" key="3">
    <source>
        <dbReference type="PROSITE" id="PS50110"/>
    </source>
</evidence>
<gene>
    <name evidence="4" type="ORF">ENN90_14825</name>
</gene>
<sequence>MIQRVFQKYRNRIKPTNVSDRKLNVAIIDDEQHAIETLIYDIRESFHENIQIVFTETNPFEGARQVRLIKPDVLFLDMMMPGMSGVQLINFINDLDTIVVFTTAYPEMIKQCNAPEIPACLLKPVSTSDLEGIFSKIWNLLKR</sequence>
<dbReference type="InterPro" id="IPR050595">
    <property type="entry name" value="Bact_response_regulator"/>
</dbReference>
<protein>
    <submittedName>
        <fullName evidence="4">Response regulator</fullName>
    </submittedName>
</protein>